<evidence type="ECO:0000256" key="2">
    <source>
        <dbReference type="ARBA" id="ARBA00007103"/>
    </source>
</evidence>
<dbReference type="SUPFAM" id="SSF53686">
    <property type="entry name" value="Tryptophan synthase beta subunit-like PLP-dependent enzymes"/>
    <property type="match status" value="1"/>
</dbReference>
<protein>
    <submittedName>
        <fullName evidence="4">Pyridoxal-5'-phosphate-dependent protein subunit beta</fullName>
    </submittedName>
</protein>
<dbReference type="GO" id="GO:0044272">
    <property type="term" value="P:sulfur compound biosynthetic process"/>
    <property type="evidence" value="ECO:0007669"/>
    <property type="project" value="UniProtKB-ARBA"/>
</dbReference>
<evidence type="ECO:0000313" key="5">
    <source>
        <dbReference type="Proteomes" id="UP000235584"/>
    </source>
</evidence>
<dbReference type="InterPro" id="IPR000644">
    <property type="entry name" value="CBS_dom"/>
</dbReference>
<proteinExistence type="inferred from homology"/>
<dbReference type="Pfam" id="PF00291">
    <property type="entry name" value="PALP"/>
    <property type="match status" value="1"/>
</dbReference>
<dbReference type="InterPro" id="IPR036052">
    <property type="entry name" value="TrpB-like_PALP_sf"/>
</dbReference>
<sequence>MMTGAKKNILDAIGWTPIVKLNKVTTGVESEIYVKLEFMNPGGSSKDRIGGFIMDRAIAAGKLKPGGTIIEGTSGNTGVGLAMWAAVNGYKCIFVMADKQSIEKVNNLKAFGAKVVVCPTDVEPEDPRSYYSVSKRLAETIPNSYYVNQYDNLWNRETHVATTGPEIFEQTKGDFDVYMAGVGTGGTITGVSMYLKTKMPNLKTVGVDVEGSIVAQFARTGDLSGARSYVIEGIGEDFIPENYDFKVIDDWVVVGDKESFLMTRALLKQEGIYTGGSGGAAVVGAIKYAKTLKEPKKILVVLPDSGNRYASKIYNDEWMMSKGYIDSSFNVIIGDLLKDLGKDKNEVISITDHATIGDAVKLMEQKNVSQLPVIQGDIIKGVVSETSLLKPLYTGEFKLTDNVSLAYNKGFRVVDINDLLANVQDSLLKKEVVLITENGKLKNLLTNIDILNFIAKRENI</sequence>
<gene>
    <name evidence="4" type="ORF">C0V70_16240</name>
</gene>
<dbReference type="Gene3D" id="3.40.50.1100">
    <property type="match status" value="2"/>
</dbReference>
<dbReference type="GO" id="GO:0006534">
    <property type="term" value="P:cysteine metabolic process"/>
    <property type="evidence" value="ECO:0007669"/>
    <property type="project" value="UniProtKB-ARBA"/>
</dbReference>
<dbReference type="KEGG" id="bsto:C0V70_16240"/>
<accession>A0A2K9NVT5</accession>
<dbReference type="Proteomes" id="UP000235584">
    <property type="component" value="Chromosome"/>
</dbReference>
<dbReference type="EMBL" id="CP025704">
    <property type="protein sequence ID" value="AUN99628.1"/>
    <property type="molecule type" value="Genomic_DNA"/>
</dbReference>
<organism evidence="4 5">
    <name type="scientific">Bacteriovorax stolpii</name>
    <name type="common">Bdellovibrio stolpii</name>
    <dbReference type="NCBI Taxonomy" id="960"/>
    <lineage>
        <taxon>Bacteria</taxon>
        <taxon>Pseudomonadati</taxon>
        <taxon>Bdellovibrionota</taxon>
        <taxon>Bacteriovoracia</taxon>
        <taxon>Bacteriovoracales</taxon>
        <taxon>Bacteriovoracaceae</taxon>
        <taxon>Bacteriovorax</taxon>
    </lineage>
</organism>
<comment type="cofactor">
    <cofactor evidence="1">
        <name>pyridoxal 5'-phosphate</name>
        <dbReference type="ChEBI" id="CHEBI:597326"/>
    </cofactor>
</comment>
<reference evidence="4 5" key="1">
    <citation type="submission" date="2018-01" db="EMBL/GenBank/DDBJ databases">
        <title>Complete genome sequence of Bacteriovorax stolpii DSM12778.</title>
        <authorList>
            <person name="Tang B."/>
            <person name="Chang J."/>
        </authorList>
    </citation>
    <scope>NUCLEOTIDE SEQUENCE [LARGE SCALE GENOMIC DNA]</scope>
    <source>
        <strain evidence="4 5">DSM 12778</strain>
    </source>
</reference>
<dbReference type="PROSITE" id="PS51371">
    <property type="entry name" value="CBS"/>
    <property type="match status" value="1"/>
</dbReference>
<dbReference type="SUPFAM" id="SSF54631">
    <property type="entry name" value="CBS-domain pair"/>
    <property type="match status" value="1"/>
</dbReference>
<dbReference type="InterPro" id="IPR001926">
    <property type="entry name" value="TrpB-like_PALP"/>
</dbReference>
<dbReference type="InterPro" id="IPR046342">
    <property type="entry name" value="CBS_dom_sf"/>
</dbReference>
<evidence type="ECO:0000256" key="3">
    <source>
        <dbReference type="ARBA" id="ARBA00022898"/>
    </source>
</evidence>
<dbReference type="RefSeq" id="WP_102244919.1">
    <property type="nucleotide sequence ID" value="NZ_CP025704.1"/>
</dbReference>
<evidence type="ECO:0000256" key="1">
    <source>
        <dbReference type="ARBA" id="ARBA00001933"/>
    </source>
</evidence>
<dbReference type="Gene3D" id="3.10.580.10">
    <property type="entry name" value="CBS-domain"/>
    <property type="match status" value="1"/>
</dbReference>
<dbReference type="SMART" id="SM00116">
    <property type="entry name" value="CBS"/>
    <property type="match status" value="2"/>
</dbReference>
<dbReference type="FunFam" id="3.40.50.1100:FF:000118">
    <property type="entry name" value="Related to CYS4-cystathionine beta-synthase"/>
    <property type="match status" value="1"/>
</dbReference>
<name>A0A2K9NVT5_BACTC</name>
<evidence type="ECO:0000313" key="4">
    <source>
        <dbReference type="EMBL" id="AUN99628.1"/>
    </source>
</evidence>
<dbReference type="GO" id="GO:0009069">
    <property type="term" value="P:serine family amino acid metabolic process"/>
    <property type="evidence" value="ECO:0007669"/>
    <property type="project" value="UniProtKB-ARBA"/>
</dbReference>
<dbReference type="OrthoDB" id="5289678at2"/>
<dbReference type="Pfam" id="PF00571">
    <property type="entry name" value="CBS"/>
    <property type="match status" value="1"/>
</dbReference>
<dbReference type="InterPro" id="IPR050214">
    <property type="entry name" value="Cys_Synth/Cystath_Beta-Synth"/>
</dbReference>
<comment type="similarity">
    <text evidence="2">Belongs to the cysteine synthase/cystathionine beta-synthase family.</text>
</comment>
<dbReference type="CDD" id="cd01561">
    <property type="entry name" value="CBS_like"/>
    <property type="match status" value="1"/>
</dbReference>
<dbReference type="PANTHER" id="PTHR10314">
    <property type="entry name" value="CYSTATHIONINE BETA-SYNTHASE"/>
    <property type="match status" value="1"/>
</dbReference>
<dbReference type="AlphaFoldDB" id="A0A2K9NVT5"/>
<dbReference type="FunFam" id="3.40.50.1100:FF:000003">
    <property type="entry name" value="Cystathionine beta-synthase"/>
    <property type="match status" value="1"/>
</dbReference>
<keyword evidence="3" id="KW-0663">Pyridoxal phosphate</keyword>
<keyword evidence="5" id="KW-1185">Reference proteome</keyword>